<dbReference type="InterPro" id="IPR000192">
    <property type="entry name" value="Aminotrans_V_dom"/>
</dbReference>
<dbReference type="PANTHER" id="PTHR43586">
    <property type="entry name" value="CYSTEINE DESULFURASE"/>
    <property type="match status" value="1"/>
</dbReference>
<dbReference type="PANTHER" id="PTHR43586:SF21">
    <property type="entry name" value="PYRIDOXAL PHOSPHATE (PLP)-DEPENDENT ASPARTATE AMINOTRANSFERASE SUPERFAMILY"/>
    <property type="match status" value="1"/>
</dbReference>
<dbReference type="GO" id="GO:0008483">
    <property type="term" value="F:transaminase activity"/>
    <property type="evidence" value="ECO:0007669"/>
    <property type="project" value="UniProtKB-KW"/>
</dbReference>
<dbReference type="SUPFAM" id="SSF53383">
    <property type="entry name" value="PLP-dependent transferases"/>
    <property type="match status" value="1"/>
</dbReference>
<accession>A0A7Y2EA29</accession>
<reference evidence="2 3" key="1">
    <citation type="submission" date="2020-03" db="EMBL/GenBank/DDBJ databases">
        <title>Metabolic flexibility allows generalist bacteria to become dominant in a frequently disturbed ecosystem.</title>
        <authorList>
            <person name="Chen Y.-J."/>
            <person name="Leung P.M."/>
            <person name="Bay S.K."/>
            <person name="Hugenholtz P."/>
            <person name="Kessler A.J."/>
            <person name="Shelley G."/>
            <person name="Waite D.W."/>
            <person name="Cook P.L."/>
            <person name="Greening C."/>
        </authorList>
    </citation>
    <scope>NUCLEOTIDE SEQUENCE [LARGE SCALE GENOMIC DNA]</scope>
    <source>
        <strain evidence="2">SS_bin_28</strain>
    </source>
</reference>
<gene>
    <name evidence="2" type="ORF">HKN21_09925</name>
</gene>
<dbReference type="AlphaFoldDB" id="A0A7Y2EA29"/>
<dbReference type="InterPro" id="IPR015424">
    <property type="entry name" value="PyrdxlP-dep_Trfase"/>
</dbReference>
<protein>
    <submittedName>
        <fullName evidence="2">Aminotransferase class V-fold PLP-dependent enzyme</fullName>
    </submittedName>
</protein>
<dbReference type="Proteomes" id="UP000547674">
    <property type="component" value="Unassembled WGS sequence"/>
</dbReference>
<evidence type="ECO:0000313" key="2">
    <source>
        <dbReference type="EMBL" id="NNF07067.1"/>
    </source>
</evidence>
<organism evidence="2 3">
    <name type="scientific">Eiseniibacteriota bacterium</name>
    <dbReference type="NCBI Taxonomy" id="2212470"/>
    <lineage>
        <taxon>Bacteria</taxon>
        <taxon>Candidatus Eiseniibacteriota</taxon>
    </lineage>
</organism>
<name>A0A7Y2EA29_UNCEI</name>
<comment type="caution">
    <text evidence="2">The sequence shown here is derived from an EMBL/GenBank/DDBJ whole genome shotgun (WGS) entry which is preliminary data.</text>
</comment>
<evidence type="ECO:0000313" key="3">
    <source>
        <dbReference type="Proteomes" id="UP000547674"/>
    </source>
</evidence>
<proteinExistence type="predicted"/>
<keyword evidence="2" id="KW-0032">Aminotransferase</keyword>
<dbReference type="EMBL" id="JABDJR010000393">
    <property type="protein sequence ID" value="NNF07067.1"/>
    <property type="molecule type" value="Genomic_DNA"/>
</dbReference>
<dbReference type="InterPro" id="IPR015421">
    <property type="entry name" value="PyrdxlP-dep_Trfase_major"/>
</dbReference>
<dbReference type="Gene3D" id="3.40.640.10">
    <property type="entry name" value="Type I PLP-dependent aspartate aminotransferase-like (Major domain)"/>
    <property type="match status" value="1"/>
</dbReference>
<dbReference type="Pfam" id="PF00266">
    <property type="entry name" value="Aminotran_5"/>
    <property type="match status" value="1"/>
</dbReference>
<sequence length="118" mass="12754">MAFDPSLARGQFPALSGEWTFMDNAGGTQVPFQVAEAVRDYLLHSNVQLGGSYEISQKAGNTVAQARQILADLIGAKSNEIVLGANMSSLFRMLALVLSEIWEEGDEIIVSQAEHEAN</sequence>
<evidence type="ECO:0000259" key="1">
    <source>
        <dbReference type="Pfam" id="PF00266"/>
    </source>
</evidence>
<keyword evidence="2" id="KW-0808">Transferase</keyword>
<feature type="domain" description="Aminotransferase class V" evidence="1">
    <location>
        <begin position="21"/>
        <end position="118"/>
    </location>
</feature>
<feature type="non-terminal residue" evidence="2">
    <location>
        <position position="118"/>
    </location>
</feature>